<evidence type="ECO:0000259" key="2">
    <source>
        <dbReference type="Pfam" id="PF13699"/>
    </source>
</evidence>
<protein>
    <submittedName>
        <fullName evidence="3">DUF4157 domain-containing protein</fullName>
    </submittedName>
</protein>
<dbReference type="Proteomes" id="UP000808146">
    <property type="component" value="Unassembled WGS sequence"/>
</dbReference>
<comment type="caution">
    <text evidence="3">The sequence shown here is derived from an EMBL/GenBank/DDBJ whole genome shotgun (WGS) entry which is preliminary data.</text>
</comment>
<dbReference type="AlphaFoldDB" id="A0A9D7QKF6"/>
<reference evidence="3" key="1">
    <citation type="submission" date="2020-10" db="EMBL/GenBank/DDBJ databases">
        <title>Connecting structure to function with the recovery of over 1000 high-quality activated sludge metagenome-assembled genomes encoding full-length rRNA genes using long-read sequencing.</title>
        <authorList>
            <person name="Singleton C.M."/>
            <person name="Petriglieri F."/>
            <person name="Kristensen J.M."/>
            <person name="Kirkegaard R.H."/>
            <person name="Michaelsen T.Y."/>
            <person name="Andersen M.H."/>
            <person name="Karst S.M."/>
            <person name="Dueholm M.S."/>
            <person name="Nielsen P.H."/>
            <person name="Albertsen M."/>
        </authorList>
    </citation>
    <scope>NUCLEOTIDE SEQUENCE</scope>
    <source>
        <strain evidence="3">OdNE_18-Q3-R46-58_BAT3C.305</strain>
    </source>
</reference>
<dbReference type="Pfam" id="PF13699">
    <property type="entry name" value="eCIS_core"/>
    <property type="match status" value="1"/>
</dbReference>
<feature type="compositionally biased region" description="Basic residues" evidence="1">
    <location>
        <begin position="1"/>
        <end position="10"/>
    </location>
</feature>
<accession>A0A9D7QKF6</accession>
<feature type="region of interest" description="Disordered" evidence="1">
    <location>
        <begin position="306"/>
        <end position="325"/>
    </location>
</feature>
<feature type="domain" description="eCIS core" evidence="2">
    <location>
        <begin position="141"/>
        <end position="218"/>
    </location>
</feature>
<feature type="compositionally biased region" description="Low complexity" evidence="1">
    <location>
        <begin position="11"/>
        <end position="21"/>
    </location>
</feature>
<evidence type="ECO:0000313" key="3">
    <source>
        <dbReference type="EMBL" id="MBK8890357.1"/>
    </source>
</evidence>
<proteinExistence type="predicted"/>
<sequence>MHTHLIRLRSRAGASRSGSAAPHPQHARAGAEQVASALGSPLQTKLTLGAPADAHEREADAVAERVLRMPEGVGPLHPVGEGIQRMCAECEEEESVQRKTAEEESEEEEVQTKAVANAAVAGPVASDTAAGIQAQRGRGQPLPASERAFFEPRFGASLDHVKVHADDRAAGLSASLSARAFTVGRDVFFGGGEYRPGTASGRHLLAHELTHVLQQDSASATQVRRMSISQYKFTKGTCGERNVQWVFSLDTAAATDGYIVQKVVPTEVTMGCSILGGASPAVEVYWEAWKIKKGDKVDWTTTRDSWTDGSSYPAHPNGSGSQVTPGEVKFFPISKTGDLGDFGVAPATSNGWGPGQGQAGRRPALDRQRTLVVGRQAGRRSGNPHGKFQLELLRCRPEETHQRGQGETLSESVYRHASDRRAQQAIPGRSRPCTECRERPVKITRRRQAAPTWQPAASLPHPRTDGGGVREVIRRQDKPPAKQGPAASALATGVLRSSGFGDWHYVAYLDQKTILLARNVASGNRERRIGTIPWITRNPGNITVSQKPEQETGPGPKEAFRQGAYAKGGVTQQDQDTLRYAVFPSVAEGLAAIWPQLVVLNQSNGGKLTLLGAMKIFKGVEANETAAVKDSYVAGIADLLTDIILEHGDSEEGAAAGPGAVRAEARKAALAILNTPMSELSAADVRFDMAREALVHKEGGLNAPGVTYQCDQGFLANSSGSYTDAQWTAIEALKASAPVLGELRRLLACA</sequence>
<name>A0A9D7QKF6_9RHOO</name>
<feature type="region of interest" description="Disordered" evidence="1">
    <location>
        <begin position="540"/>
        <end position="561"/>
    </location>
</feature>
<evidence type="ECO:0000256" key="1">
    <source>
        <dbReference type="SAM" id="MobiDB-lite"/>
    </source>
</evidence>
<gene>
    <name evidence="3" type="ORF">IPN75_08100</name>
</gene>
<dbReference type="InterPro" id="IPR025295">
    <property type="entry name" value="eCIS_core_dom"/>
</dbReference>
<organism evidence="3 4">
    <name type="scientific">Candidatus Dechloromonas phosphorivorans</name>
    <dbReference type="NCBI Taxonomy" id="2899244"/>
    <lineage>
        <taxon>Bacteria</taxon>
        <taxon>Pseudomonadati</taxon>
        <taxon>Pseudomonadota</taxon>
        <taxon>Betaproteobacteria</taxon>
        <taxon>Rhodocyclales</taxon>
        <taxon>Azonexaceae</taxon>
        <taxon>Dechloromonas</taxon>
    </lineage>
</organism>
<evidence type="ECO:0000313" key="4">
    <source>
        <dbReference type="Proteomes" id="UP000808146"/>
    </source>
</evidence>
<dbReference type="EMBL" id="JADKBR010000007">
    <property type="protein sequence ID" value="MBK8890357.1"/>
    <property type="molecule type" value="Genomic_DNA"/>
</dbReference>
<feature type="region of interest" description="Disordered" evidence="1">
    <location>
        <begin position="1"/>
        <end position="38"/>
    </location>
</feature>
<feature type="region of interest" description="Disordered" evidence="1">
    <location>
        <begin position="445"/>
        <end position="468"/>
    </location>
</feature>